<evidence type="ECO:0000313" key="7">
    <source>
        <dbReference type="EMBL" id="MBM7059123.1"/>
    </source>
</evidence>
<sequence length="367" mass="38325" precursor="true">MRVSLKIALLAAGLCWPLLSRAVPLMDLVDVEGVRGNQLIGYGLVVGLDGTGDKNQVKFTSQSVTNMIKQFGVNLPENIDPKLKNVAAVSVTASVPPNYGPGQTIDVTVAALGDAKSLRGGLLLMTPLHGVDGEVYALAQGNLVVGGLNAQGQSGSSVAINSANTGRIANGASVEREIPSDFTARPEVFLNVREPSFQTVSRVVDAVNARFGSGTATALNATKVALRAPISSTQRMSFMAMLEAVEVQEGRSRPKVVFNSRTGTVVVGQGVRVKAAAVSHGTLTVTISENPQVSQPNAFARGQTVVTPQSDVNVSQEKKPMFKWPEGTSLESIIATVNSLGATPDDVMSILQALEQAGALNAELVVI</sequence>
<dbReference type="Pfam" id="PF02119">
    <property type="entry name" value="FlgI"/>
    <property type="match status" value="1"/>
</dbReference>
<evidence type="ECO:0000256" key="4">
    <source>
        <dbReference type="ARBA" id="ARBA00022729"/>
    </source>
</evidence>
<dbReference type="Proteomes" id="UP000717995">
    <property type="component" value="Unassembled WGS sequence"/>
</dbReference>
<dbReference type="NCBIfam" id="NF003676">
    <property type="entry name" value="PRK05303.1"/>
    <property type="match status" value="1"/>
</dbReference>
<dbReference type="PANTHER" id="PTHR30381">
    <property type="entry name" value="FLAGELLAR P-RING PERIPLASMIC PROTEIN FLGI"/>
    <property type="match status" value="1"/>
</dbReference>
<comment type="caution">
    <text evidence="7">The sequence shown here is derived from an EMBL/GenBank/DDBJ whole genome shotgun (WGS) entry which is preliminary data.</text>
</comment>
<accession>A0ABS2IAF0</accession>
<dbReference type="PANTHER" id="PTHR30381:SF0">
    <property type="entry name" value="FLAGELLAR P-RING PROTEIN"/>
    <property type="match status" value="1"/>
</dbReference>
<organism evidence="7 8">
    <name type="scientific">Zestomonas insulae</name>
    <dbReference type="NCBI Taxonomy" id="2809017"/>
    <lineage>
        <taxon>Bacteria</taxon>
        <taxon>Pseudomonadati</taxon>
        <taxon>Pseudomonadota</taxon>
        <taxon>Gammaproteobacteria</taxon>
        <taxon>Pseudomonadales</taxon>
        <taxon>Pseudomonadaceae</taxon>
        <taxon>Zestomonas</taxon>
    </lineage>
</organism>
<keyword evidence="7" id="KW-0969">Cilium</keyword>
<keyword evidence="4 6" id="KW-0732">Signal</keyword>
<evidence type="ECO:0000256" key="2">
    <source>
        <dbReference type="ARBA" id="ARBA00004117"/>
    </source>
</evidence>
<keyword evidence="5 6" id="KW-0975">Bacterial flagellum</keyword>
<proteinExistence type="inferred from homology"/>
<feature type="signal peptide" evidence="6">
    <location>
        <begin position="1"/>
        <end position="22"/>
    </location>
</feature>
<comment type="subunit">
    <text evidence="6">The basal body constitutes a major portion of the flagellar organelle and consists of four rings (L,P,S, and M) mounted on a central rod.</text>
</comment>
<evidence type="ECO:0000256" key="5">
    <source>
        <dbReference type="ARBA" id="ARBA00023143"/>
    </source>
</evidence>
<evidence type="ECO:0000256" key="6">
    <source>
        <dbReference type="HAMAP-Rule" id="MF_00416"/>
    </source>
</evidence>
<dbReference type="PRINTS" id="PR01010">
    <property type="entry name" value="FLGPRINGFLGI"/>
</dbReference>
<reference evidence="7 8" key="1">
    <citation type="submission" date="2021-02" db="EMBL/GenBank/DDBJ databases">
        <authorList>
            <person name="Lee D.-H."/>
        </authorList>
    </citation>
    <scope>NUCLEOTIDE SEQUENCE [LARGE SCALE GENOMIC DNA]</scope>
    <source>
        <strain evidence="7 8">UL073</strain>
    </source>
</reference>
<evidence type="ECO:0000256" key="3">
    <source>
        <dbReference type="ARBA" id="ARBA00008994"/>
    </source>
</evidence>
<dbReference type="InterPro" id="IPR001782">
    <property type="entry name" value="Flag_FlgI"/>
</dbReference>
<feature type="chain" id="PRO_5044919955" description="Flagellar P-ring protein" evidence="6">
    <location>
        <begin position="23"/>
        <end position="367"/>
    </location>
</feature>
<keyword evidence="7" id="KW-0966">Cell projection</keyword>
<evidence type="ECO:0000313" key="8">
    <source>
        <dbReference type="Proteomes" id="UP000717995"/>
    </source>
</evidence>
<comment type="function">
    <text evidence="1 6">Assembles around the rod to form the L-ring and probably protects the motor/basal body from shearing forces during rotation.</text>
</comment>
<name>A0ABS2IAF0_9GAMM</name>
<dbReference type="EMBL" id="JAFEUP010000001">
    <property type="protein sequence ID" value="MBM7059123.1"/>
    <property type="molecule type" value="Genomic_DNA"/>
</dbReference>
<keyword evidence="8" id="KW-1185">Reference proteome</keyword>
<dbReference type="HAMAP" id="MF_00416">
    <property type="entry name" value="FlgI"/>
    <property type="match status" value="1"/>
</dbReference>
<protein>
    <recommendedName>
        <fullName evidence="6">Flagellar P-ring protein</fullName>
    </recommendedName>
    <alternativeName>
        <fullName evidence="6">Basal body P-ring protein</fullName>
    </alternativeName>
</protein>
<comment type="similarity">
    <text evidence="3 6">Belongs to the FlgI family.</text>
</comment>
<gene>
    <name evidence="6" type="primary">flgI</name>
    <name evidence="7" type="ORF">JQX08_00215</name>
</gene>
<comment type="subcellular location">
    <subcellularLocation>
        <location evidence="2 6">Bacterial flagellum basal body</location>
    </subcellularLocation>
</comment>
<evidence type="ECO:0000256" key="1">
    <source>
        <dbReference type="ARBA" id="ARBA00002591"/>
    </source>
</evidence>
<keyword evidence="7" id="KW-0282">Flagellum</keyword>
<dbReference type="RefSeq" id="WP_204913845.1">
    <property type="nucleotide sequence ID" value="NZ_JAFEUP010000001.1"/>
</dbReference>